<accession>A0AAQ4R492</accession>
<feature type="region of interest" description="Disordered" evidence="5">
    <location>
        <begin position="207"/>
        <end position="226"/>
    </location>
</feature>
<dbReference type="Gene3D" id="4.10.830.40">
    <property type="match status" value="1"/>
</dbReference>
<dbReference type="InterPro" id="IPR000315">
    <property type="entry name" value="Znf_B-box"/>
</dbReference>
<reference evidence="8" key="2">
    <citation type="submission" date="2025-08" db="UniProtKB">
        <authorList>
            <consortium name="Ensembl"/>
        </authorList>
    </citation>
    <scope>IDENTIFICATION</scope>
</reference>
<dbReference type="Proteomes" id="UP000007635">
    <property type="component" value="Chromosome IV"/>
</dbReference>
<dbReference type="SUPFAM" id="SSF57845">
    <property type="entry name" value="B-box zinc-binding domain"/>
    <property type="match status" value="1"/>
</dbReference>
<keyword evidence="1" id="KW-0479">Metal-binding</keyword>
<proteinExistence type="predicted"/>
<dbReference type="InterPro" id="IPR051051">
    <property type="entry name" value="E3_ubiq-ligase_TRIM/RNF"/>
</dbReference>
<evidence type="ECO:0000313" key="8">
    <source>
        <dbReference type="Ensembl" id="ENSGACP00000057427.1"/>
    </source>
</evidence>
<dbReference type="Ensembl" id="ENSGACT00000055624.1">
    <property type="protein sequence ID" value="ENSGACP00000057427.1"/>
    <property type="gene ID" value="ENSGACG00000024090.1"/>
</dbReference>
<dbReference type="CDD" id="cd19769">
    <property type="entry name" value="Bbox2_TRIM16-like"/>
    <property type="match status" value="1"/>
</dbReference>
<dbReference type="Gene3D" id="3.30.160.60">
    <property type="entry name" value="Classic Zinc Finger"/>
    <property type="match status" value="1"/>
</dbReference>
<dbReference type="Pfam" id="PF00643">
    <property type="entry name" value="zf-B_box"/>
    <property type="match status" value="1"/>
</dbReference>
<evidence type="ECO:0000259" key="6">
    <source>
        <dbReference type="PROSITE" id="PS50089"/>
    </source>
</evidence>
<name>A0AAQ4R492_GASAC</name>
<evidence type="ECO:0000256" key="5">
    <source>
        <dbReference type="SAM" id="MobiDB-lite"/>
    </source>
</evidence>
<dbReference type="AlphaFoldDB" id="A0AAQ4R492"/>
<evidence type="ECO:0000256" key="1">
    <source>
        <dbReference type="ARBA" id="ARBA00022723"/>
    </source>
</evidence>
<dbReference type="SUPFAM" id="SSF57850">
    <property type="entry name" value="RING/U-box"/>
    <property type="match status" value="1"/>
</dbReference>
<keyword evidence="9" id="KW-1185">Reference proteome</keyword>
<protein>
    <submittedName>
        <fullName evidence="8">Uncharacterized protein</fullName>
    </submittedName>
</protein>
<evidence type="ECO:0000256" key="2">
    <source>
        <dbReference type="ARBA" id="ARBA00022771"/>
    </source>
</evidence>
<evidence type="ECO:0000259" key="7">
    <source>
        <dbReference type="PROSITE" id="PS50119"/>
    </source>
</evidence>
<dbReference type="InterPro" id="IPR013083">
    <property type="entry name" value="Znf_RING/FYVE/PHD"/>
</dbReference>
<dbReference type="PROSITE" id="PS50089">
    <property type="entry name" value="ZF_RING_2"/>
    <property type="match status" value="1"/>
</dbReference>
<dbReference type="PROSITE" id="PS50119">
    <property type="entry name" value="ZF_BBOX"/>
    <property type="match status" value="1"/>
</dbReference>
<dbReference type="PANTHER" id="PTHR25465:SF32">
    <property type="entry name" value="BLOODTHIRSTY-RELATED GENE FAMILY, MEMBER 16 ISOFORM X1-RELATED"/>
    <property type="match status" value="1"/>
</dbReference>
<dbReference type="GO" id="GO:0008270">
    <property type="term" value="F:zinc ion binding"/>
    <property type="evidence" value="ECO:0007669"/>
    <property type="project" value="UniProtKB-KW"/>
</dbReference>
<organism evidence="8 9">
    <name type="scientific">Gasterosteus aculeatus aculeatus</name>
    <name type="common">three-spined stickleback</name>
    <dbReference type="NCBI Taxonomy" id="481459"/>
    <lineage>
        <taxon>Eukaryota</taxon>
        <taxon>Metazoa</taxon>
        <taxon>Chordata</taxon>
        <taxon>Craniata</taxon>
        <taxon>Vertebrata</taxon>
        <taxon>Euteleostomi</taxon>
        <taxon>Actinopterygii</taxon>
        <taxon>Neopterygii</taxon>
        <taxon>Teleostei</taxon>
        <taxon>Neoteleostei</taxon>
        <taxon>Acanthomorphata</taxon>
        <taxon>Eupercaria</taxon>
        <taxon>Perciformes</taxon>
        <taxon>Cottioidei</taxon>
        <taxon>Gasterosteales</taxon>
        <taxon>Gasterosteidae</taxon>
        <taxon>Gasterosteus</taxon>
    </lineage>
</organism>
<dbReference type="SMART" id="SM00336">
    <property type="entry name" value="BBOX"/>
    <property type="match status" value="1"/>
</dbReference>
<dbReference type="Pfam" id="PF13445">
    <property type="entry name" value="zf-RING_UBOX"/>
    <property type="match status" value="1"/>
</dbReference>
<dbReference type="Gene3D" id="3.30.40.10">
    <property type="entry name" value="Zinc/RING finger domain, C3HC4 (zinc finger)"/>
    <property type="match status" value="1"/>
</dbReference>
<dbReference type="InterPro" id="IPR017907">
    <property type="entry name" value="Znf_RING_CS"/>
</dbReference>
<dbReference type="InterPro" id="IPR027370">
    <property type="entry name" value="Znf-RING_euk"/>
</dbReference>
<reference evidence="8" key="3">
    <citation type="submission" date="2025-09" db="UniProtKB">
        <authorList>
            <consortium name="Ensembl"/>
        </authorList>
    </citation>
    <scope>IDENTIFICATION</scope>
</reference>
<dbReference type="SMART" id="SM00184">
    <property type="entry name" value="RING"/>
    <property type="match status" value="1"/>
</dbReference>
<keyword evidence="2 4" id="KW-0863">Zinc-finger</keyword>
<dbReference type="GeneTree" id="ENSGT01040000240385"/>
<dbReference type="PANTHER" id="PTHR25465">
    <property type="entry name" value="B-BOX DOMAIN CONTAINING"/>
    <property type="match status" value="1"/>
</dbReference>
<feature type="domain" description="B box-type" evidence="7">
    <location>
        <begin position="145"/>
        <end position="182"/>
    </location>
</feature>
<sequence>MASASGPPCDAQAILCSICLDVFTEPVSTPCGHNYCRTCITGFWASSCQIHCPLCMKKFRRIPQLQINTGFRDMVEHFKGVTARGEGDVPVDPGDVPCDICLAPKLKAQKTCMVCLVSYCRLHLEPHHRVKTLKKHQLTDPVSDLKDRVCEKHDKFFCREDQTCVCFMCLGDDHAAHRAVPLEHVFRGRKVLLDRETSVMKMKEHAMSRGIKGGKHSAAQSKTESEKVKVTLKTTNTSWSDQCLKWWQRVQGVQDHRCPLPHVPNQQSTHLVLIIIYNTT</sequence>
<evidence type="ECO:0000256" key="3">
    <source>
        <dbReference type="ARBA" id="ARBA00022833"/>
    </source>
</evidence>
<keyword evidence="3" id="KW-0862">Zinc</keyword>
<feature type="domain" description="RING-type" evidence="6">
    <location>
        <begin position="16"/>
        <end position="55"/>
    </location>
</feature>
<evidence type="ECO:0000256" key="4">
    <source>
        <dbReference type="PROSITE-ProRule" id="PRU00024"/>
    </source>
</evidence>
<evidence type="ECO:0000313" key="9">
    <source>
        <dbReference type="Proteomes" id="UP000007635"/>
    </source>
</evidence>
<dbReference type="InterPro" id="IPR001841">
    <property type="entry name" value="Znf_RING"/>
</dbReference>
<reference evidence="8 9" key="1">
    <citation type="journal article" date="2021" name="G3 (Bethesda)">
        <title>Improved contiguity of the threespine stickleback genome using long-read sequencing.</title>
        <authorList>
            <person name="Nath S."/>
            <person name="Shaw D.E."/>
            <person name="White M.A."/>
        </authorList>
    </citation>
    <scope>NUCLEOTIDE SEQUENCE [LARGE SCALE GENOMIC DNA]</scope>
    <source>
        <strain evidence="8 9">Lake Benthic</strain>
    </source>
</reference>
<dbReference type="PROSITE" id="PS00518">
    <property type="entry name" value="ZF_RING_1"/>
    <property type="match status" value="1"/>
</dbReference>